<accession>A0A1M6CAH6</accession>
<evidence type="ECO:0000313" key="1">
    <source>
        <dbReference type="EMBL" id="SHI58009.1"/>
    </source>
</evidence>
<reference evidence="1 2" key="1">
    <citation type="submission" date="2016-11" db="EMBL/GenBank/DDBJ databases">
        <authorList>
            <person name="Jaros S."/>
            <person name="Januszkiewicz K."/>
            <person name="Wedrychowicz H."/>
        </authorList>
    </citation>
    <scope>NUCLEOTIDE SEQUENCE [LARGE SCALE GENOMIC DNA]</scope>
    <source>
        <strain evidence="1 2">DSM 27063</strain>
    </source>
</reference>
<dbReference type="EMBL" id="FQZE01000003">
    <property type="protein sequence ID" value="SHI58009.1"/>
    <property type="molecule type" value="Genomic_DNA"/>
</dbReference>
<organism evidence="1 2">
    <name type="scientific">Tangfeifania diversioriginum</name>
    <dbReference type="NCBI Taxonomy" id="1168035"/>
    <lineage>
        <taxon>Bacteria</taxon>
        <taxon>Pseudomonadati</taxon>
        <taxon>Bacteroidota</taxon>
        <taxon>Bacteroidia</taxon>
        <taxon>Marinilabiliales</taxon>
        <taxon>Prolixibacteraceae</taxon>
        <taxon>Tangfeifania</taxon>
    </lineage>
</organism>
<proteinExistence type="predicted"/>
<name>A0A1M6CAH6_9BACT</name>
<keyword evidence="2" id="KW-1185">Reference proteome</keyword>
<sequence>MEIKQYQIILVNLNPTIGSEKKKPDLVLLFRLMK</sequence>
<gene>
    <name evidence="1" type="ORF">SAMN05444280_103195</name>
</gene>
<dbReference type="AlphaFoldDB" id="A0A1M6CAH6"/>
<protein>
    <submittedName>
        <fullName evidence="1">Uncharacterized protein</fullName>
    </submittedName>
</protein>
<evidence type="ECO:0000313" key="2">
    <source>
        <dbReference type="Proteomes" id="UP000184050"/>
    </source>
</evidence>
<dbReference type="Proteomes" id="UP000184050">
    <property type="component" value="Unassembled WGS sequence"/>
</dbReference>